<evidence type="ECO:0000313" key="3">
    <source>
        <dbReference type="WBParaSite" id="nRc.2.0.1.t01155-RA"/>
    </source>
</evidence>
<dbReference type="WBParaSite" id="nRc.2.0.1.t01155-RA">
    <property type="protein sequence ID" value="nRc.2.0.1.t01155-RA"/>
    <property type="gene ID" value="nRc.2.0.1.g01155"/>
</dbReference>
<sequence>MLVTSGTDVNDGSEQSRDKSPSSILGCIIHVDNVTPLEKVKSKDLAHVKYGRKVMDMKKRLLESYLKTVPFYINVVIGETATRASIDRGAQCMVMCSKLLKKALDVDYTAYPRILKRNANMIQSIEETIDLIQVPSITTVQTVIVEVTKVSVAWTDWTNQTLIKLLKIFKIDNAELEEFEKEAVEMSRPPNGCHTKQYLVRDSHMAYGQPQICIGWGNVASCQP</sequence>
<feature type="compositionally biased region" description="Polar residues" evidence="1">
    <location>
        <begin position="1"/>
        <end position="13"/>
    </location>
</feature>
<name>A0A915HHS9_ROMCU</name>
<dbReference type="AlphaFoldDB" id="A0A915HHS9"/>
<accession>A0A915HHS9</accession>
<reference evidence="3" key="1">
    <citation type="submission" date="2022-11" db="UniProtKB">
        <authorList>
            <consortium name="WormBaseParasite"/>
        </authorList>
    </citation>
    <scope>IDENTIFICATION</scope>
</reference>
<organism evidence="2 3">
    <name type="scientific">Romanomermis culicivorax</name>
    <name type="common">Nematode worm</name>
    <dbReference type="NCBI Taxonomy" id="13658"/>
    <lineage>
        <taxon>Eukaryota</taxon>
        <taxon>Metazoa</taxon>
        <taxon>Ecdysozoa</taxon>
        <taxon>Nematoda</taxon>
        <taxon>Enoplea</taxon>
        <taxon>Dorylaimia</taxon>
        <taxon>Mermithida</taxon>
        <taxon>Mermithoidea</taxon>
        <taxon>Mermithidae</taxon>
        <taxon>Romanomermis</taxon>
    </lineage>
</organism>
<proteinExistence type="predicted"/>
<feature type="region of interest" description="Disordered" evidence="1">
    <location>
        <begin position="1"/>
        <end position="21"/>
    </location>
</feature>
<evidence type="ECO:0000313" key="2">
    <source>
        <dbReference type="Proteomes" id="UP000887565"/>
    </source>
</evidence>
<keyword evidence="2" id="KW-1185">Reference proteome</keyword>
<protein>
    <submittedName>
        <fullName evidence="3">Uncharacterized protein</fullName>
    </submittedName>
</protein>
<evidence type="ECO:0000256" key="1">
    <source>
        <dbReference type="SAM" id="MobiDB-lite"/>
    </source>
</evidence>
<dbReference type="Proteomes" id="UP000887565">
    <property type="component" value="Unplaced"/>
</dbReference>